<accession>A0A1H8K255</accession>
<evidence type="ECO:0000313" key="2">
    <source>
        <dbReference type="Proteomes" id="UP000199054"/>
    </source>
</evidence>
<organism evidence="1 2">
    <name type="scientific">Paracoccus alcaliphilus</name>
    <dbReference type="NCBI Taxonomy" id="34002"/>
    <lineage>
        <taxon>Bacteria</taxon>
        <taxon>Pseudomonadati</taxon>
        <taxon>Pseudomonadota</taxon>
        <taxon>Alphaproteobacteria</taxon>
        <taxon>Rhodobacterales</taxon>
        <taxon>Paracoccaceae</taxon>
        <taxon>Paracoccus</taxon>
    </lineage>
</organism>
<evidence type="ECO:0000313" key="1">
    <source>
        <dbReference type="EMBL" id="SEN87022.1"/>
    </source>
</evidence>
<dbReference type="AlphaFoldDB" id="A0A1H8K255"/>
<evidence type="ECO:0008006" key="3">
    <source>
        <dbReference type="Google" id="ProtNLM"/>
    </source>
</evidence>
<reference evidence="1 2" key="1">
    <citation type="submission" date="2016-10" db="EMBL/GenBank/DDBJ databases">
        <authorList>
            <person name="de Groot N.N."/>
        </authorList>
    </citation>
    <scope>NUCLEOTIDE SEQUENCE [LARGE SCALE GENOMIC DNA]</scope>
    <source>
        <strain evidence="1 2">DSM 8512</strain>
    </source>
</reference>
<dbReference type="RefSeq" id="WP_090613418.1">
    <property type="nucleotide sequence ID" value="NZ_CP067124.1"/>
</dbReference>
<dbReference type="STRING" id="34002.SAMN04489859_10208"/>
<gene>
    <name evidence="1" type="ORF">SAMN04489859_10208</name>
</gene>
<sequence length="248" mass="27407">MTQKINTIIDRPVTDLRHFTSVLNAEPQVQHMWTAIREKTYRDPTDGLLRIPARKGDIPMAANDDAVEWGSRGRYEVPFFPNLGGSTGRYRATIPNLGNVVSVLLNGNVSQGATEAWSLRWPDGSFWWFQPNRNGSRATANNGSHWDFTANPSPFDQWNFNAVVIDFAAGQIFHSLNNGDFDQGVSPSGGTISMPPAGDVTVWMGEGTPPQPFAEGRISDLAIVHGDVRTMPELMTAWNEYNQTAYPG</sequence>
<dbReference type="Proteomes" id="UP000199054">
    <property type="component" value="Unassembled WGS sequence"/>
</dbReference>
<protein>
    <recommendedName>
        <fullName evidence="3">Concanavalin A-like lectin/glucanases superfamily protein</fullName>
    </recommendedName>
</protein>
<proteinExistence type="predicted"/>
<keyword evidence="2" id="KW-1185">Reference proteome</keyword>
<dbReference type="EMBL" id="FODE01000020">
    <property type="protein sequence ID" value="SEN87022.1"/>
    <property type="molecule type" value="Genomic_DNA"/>
</dbReference>
<name>A0A1H8K255_9RHOB</name>